<keyword evidence="3" id="KW-1185">Reference proteome</keyword>
<sequence length="76" mass="8891">MSSPPPQLTRKPSRLRFALFVFCGVYPLVTLLLYLLMPLTQGWAIWERNLVMVPIIVASMVYVIIPQIQRRCARWM</sequence>
<keyword evidence="1" id="KW-0812">Transmembrane</keyword>
<accession>A0ABT7F4J9</accession>
<evidence type="ECO:0000313" key="3">
    <source>
        <dbReference type="Proteomes" id="UP001243757"/>
    </source>
</evidence>
<proteinExistence type="predicted"/>
<keyword evidence="1" id="KW-1133">Transmembrane helix</keyword>
<dbReference type="RefSeq" id="WP_284482293.1">
    <property type="nucleotide sequence ID" value="NZ_JASNJD010000015.1"/>
</dbReference>
<comment type="caution">
    <text evidence="2">The sequence shown here is derived from an EMBL/GenBank/DDBJ whole genome shotgun (WGS) entry which is preliminary data.</text>
</comment>
<keyword evidence="1" id="KW-0472">Membrane</keyword>
<feature type="transmembrane region" description="Helical" evidence="1">
    <location>
        <begin position="49"/>
        <end position="68"/>
    </location>
</feature>
<gene>
    <name evidence="2" type="ORF">QO033_17715</name>
</gene>
<protein>
    <recommendedName>
        <fullName evidence="4">DUF2842 domain-containing protein</fullName>
    </recommendedName>
</protein>
<name>A0ABT7F4J9_9RHOB</name>
<organism evidence="2 3">
    <name type="scientific">Pseudodonghicola flavimaris</name>
    <dbReference type="NCBI Taxonomy" id="3050036"/>
    <lineage>
        <taxon>Bacteria</taxon>
        <taxon>Pseudomonadati</taxon>
        <taxon>Pseudomonadota</taxon>
        <taxon>Alphaproteobacteria</taxon>
        <taxon>Rhodobacterales</taxon>
        <taxon>Paracoccaceae</taxon>
        <taxon>Pseudodonghicola</taxon>
    </lineage>
</organism>
<feature type="transmembrane region" description="Helical" evidence="1">
    <location>
        <begin position="17"/>
        <end position="37"/>
    </location>
</feature>
<evidence type="ECO:0000256" key="1">
    <source>
        <dbReference type="SAM" id="Phobius"/>
    </source>
</evidence>
<dbReference type="EMBL" id="JASNJD010000015">
    <property type="protein sequence ID" value="MDK3019521.1"/>
    <property type="molecule type" value="Genomic_DNA"/>
</dbReference>
<evidence type="ECO:0008006" key="4">
    <source>
        <dbReference type="Google" id="ProtNLM"/>
    </source>
</evidence>
<dbReference type="Proteomes" id="UP001243757">
    <property type="component" value="Unassembled WGS sequence"/>
</dbReference>
<reference evidence="2 3" key="1">
    <citation type="submission" date="2023-05" db="EMBL/GenBank/DDBJ databases">
        <title>Pseudodonghicola sp. nov.</title>
        <authorList>
            <person name="Huang J."/>
        </authorList>
    </citation>
    <scope>NUCLEOTIDE SEQUENCE [LARGE SCALE GENOMIC DNA]</scope>
    <source>
        <strain evidence="2 3">IC7</strain>
    </source>
</reference>
<evidence type="ECO:0000313" key="2">
    <source>
        <dbReference type="EMBL" id="MDK3019521.1"/>
    </source>
</evidence>